<dbReference type="STRING" id="582680.RS86_00198"/>
<dbReference type="InterPro" id="IPR013750">
    <property type="entry name" value="GHMP_kinase_C_dom"/>
</dbReference>
<keyword evidence="2 15" id="KW-0808">Transferase</keyword>
<dbReference type="SUPFAM" id="SSF54211">
    <property type="entry name" value="Ribosomal protein S5 domain 2-like"/>
    <property type="match status" value="1"/>
</dbReference>
<evidence type="ECO:0000256" key="5">
    <source>
        <dbReference type="ARBA" id="ARBA00022777"/>
    </source>
</evidence>
<keyword evidence="16" id="KW-1185">Reference proteome</keyword>
<dbReference type="PROSITE" id="PS00106">
    <property type="entry name" value="GALACTOKINASE"/>
    <property type="match status" value="1"/>
</dbReference>
<keyword evidence="9" id="KW-0119">Carbohydrate metabolism</keyword>
<dbReference type="Pfam" id="PF08544">
    <property type="entry name" value="GHMP_kinases_C"/>
    <property type="match status" value="1"/>
</dbReference>
<evidence type="ECO:0000256" key="1">
    <source>
        <dbReference type="ARBA" id="ARBA00006566"/>
    </source>
</evidence>
<feature type="region of interest" description="Disordered" evidence="11">
    <location>
        <begin position="1"/>
        <end position="21"/>
    </location>
</feature>
<protein>
    <recommendedName>
        <fullName evidence="10">Galactokinase</fullName>
        <ecNumber evidence="10">2.7.1.6</ecNumber>
    </recommendedName>
</protein>
<evidence type="ECO:0000256" key="9">
    <source>
        <dbReference type="ARBA" id="ARBA00023277"/>
    </source>
</evidence>
<evidence type="ECO:0000259" key="13">
    <source>
        <dbReference type="Pfam" id="PF08544"/>
    </source>
</evidence>
<evidence type="ECO:0000313" key="16">
    <source>
        <dbReference type="Proteomes" id="UP000033740"/>
    </source>
</evidence>
<keyword evidence="6" id="KW-0067">ATP-binding</keyword>
<dbReference type="InterPro" id="IPR006206">
    <property type="entry name" value="Mevalonate/galactokinase"/>
</dbReference>
<dbReference type="Gene3D" id="3.30.230.10">
    <property type="match status" value="1"/>
</dbReference>
<dbReference type="Pfam" id="PF00288">
    <property type="entry name" value="GHMP_kinases_N"/>
    <property type="match status" value="1"/>
</dbReference>
<keyword evidence="5 15" id="KW-0418">Kinase</keyword>
<dbReference type="RefSeq" id="WP_082076468.1">
    <property type="nucleotide sequence ID" value="NZ_JYIX01000017.1"/>
</dbReference>
<keyword evidence="4" id="KW-0547">Nucleotide-binding</keyword>
<dbReference type="InterPro" id="IPR014721">
    <property type="entry name" value="Ribsml_uS5_D2-typ_fold_subgr"/>
</dbReference>
<evidence type="ECO:0000256" key="7">
    <source>
        <dbReference type="ARBA" id="ARBA00022842"/>
    </source>
</evidence>
<evidence type="ECO:0000256" key="4">
    <source>
        <dbReference type="ARBA" id="ARBA00022741"/>
    </source>
</evidence>
<dbReference type="PANTHER" id="PTHR10457">
    <property type="entry name" value="MEVALONATE KINASE/GALACTOKINASE"/>
    <property type="match status" value="1"/>
</dbReference>
<dbReference type="SUPFAM" id="SSF55060">
    <property type="entry name" value="GHMP Kinase, C-terminal domain"/>
    <property type="match status" value="1"/>
</dbReference>
<dbReference type="InterPro" id="IPR036554">
    <property type="entry name" value="GHMP_kinase_C_sf"/>
</dbReference>
<dbReference type="PANTHER" id="PTHR10457:SF7">
    <property type="entry name" value="GALACTOKINASE-RELATED"/>
    <property type="match status" value="1"/>
</dbReference>
<comment type="caution">
    <text evidence="15">The sequence shown here is derived from an EMBL/GenBank/DDBJ whole genome shotgun (WGS) entry which is preliminary data.</text>
</comment>
<evidence type="ECO:0000259" key="12">
    <source>
        <dbReference type="Pfam" id="PF00288"/>
    </source>
</evidence>
<dbReference type="InterPro" id="IPR006204">
    <property type="entry name" value="GHMP_kinase_N_dom"/>
</dbReference>
<dbReference type="PATRIC" id="fig|582680.6.peg.202"/>
<feature type="compositionally biased region" description="Low complexity" evidence="11">
    <location>
        <begin position="7"/>
        <end position="21"/>
    </location>
</feature>
<dbReference type="GO" id="GO:0006012">
    <property type="term" value="P:galactose metabolic process"/>
    <property type="evidence" value="ECO:0007669"/>
    <property type="project" value="UniProtKB-UniRule"/>
</dbReference>
<name>A0A0F0LVP7_9MICO</name>
<dbReference type="GO" id="GO:0005829">
    <property type="term" value="C:cytosol"/>
    <property type="evidence" value="ECO:0007669"/>
    <property type="project" value="TreeGrafter"/>
</dbReference>
<dbReference type="NCBIfam" id="TIGR00131">
    <property type="entry name" value="gal_kin"/>
    <property type="match status" value="1"/>
</dbReference>
<dbReference type="PROSITE" id="PS00627">
    <property type="entry name" value="GHMP_KINASES_ATP"/>
    <property type="match status" value="1"/>
</dbReference>
<evidence type="ECO:0000256" key="6">
    <source>
        <dbReference type="ARBA" id="ARBA00022840"/>
    </source>
</evidence>
<dbReference type="FunFam" id="3.30.70.890:FF:000001">
    <property type="entry name" value="Galactokinase"/>
    <property type="match status" value="1"/>
</dbReference>
<feature type="domain" description="GHMP kinase C-terminal" evidence="13">
    <location>
        <begin position="343"/>
        <end position="423"/>
    </location>
</feature>
<keyword evidence="7" id="KW-0460">Magnesium</keyword>
<feature type="domain" description="Galactokinase N-terminal" evidence="14">
    <location>
        <begin position="44"/>
        <end position="91"/>
    </location>
</feature>
<dbReference type="InterPro" id="IPR019539">
    <property type="entry name" value="GalKase_N"/>
</dbReference>
<dbReference type="InterPro" id="IPR000705">
    <property type="entry name" value="Galactokinase"/>
</dbReference>
<dbReference type="GO" id="GO:0046872">
    <property type="term" value="F:metal ion binding"/>
    <property type="evidence" value="ECO:0007669"/>
    <property type="project" value="UniProtKB-KW"/>
</dbReference>
<keyword evidence="3" id="KW-0479">Metal-binding</keyword>
<feature type="domain" description="GHMP kinase N-terminal" evidence="12">
    <location>
        <begin position="155"/>
        <end position="242"/>
    </location>
</feature>
<evidence type="ECO:0000256" key="10">
    <source>
        <dbReference type="NCBIfam" id="TIGR00131"/>
    </source>
</evidence>
<dbReference type="PIRSF" id="PIRSF000530">
    <property type="entry name" value="Galactokinase"/>
    <property type="match status" value="1"/>
</dbReference>
<dbReference type="PRINTS" id="PR00959">
    <property type="entry name" value="MEVGALKINASE"/>
</dbReference>
<evidence type="ECO:0000256" key="8">
    <source>
        <dbReference type="ARBA" id="ARBA00023144"/>
    </source>
</evidence>
<comment type="similarity">
    <text evidence="1">Belongs to the GHMP kinase family. GalK subfamily.</text>
</comment>
<dbReference type="InterPro" id="IPR006203">
    <property type="entry name" value="GHMP_knse_ATP-bd_CS"/>
</dbReference>
<evidence type="ECO:0000256" key="2">
    <source>
        <dbReference type="ARBA" id="ARBA00022679"/>
    </source>
</evidence>
<organism evidence="15 16">
    <name type="scientific">Microbacterium azadirachtae</name>
    <dbReference type="NCBI Taxonomy" id="582680"/>
    <lineage>
        <taxon>Bacteria</taxon>
        <taxon>Bacillati</taxon>
        <taxon>Actinomycetota</taxon>
        <taxon>Actinomycetes</taxon>
        <taxon>Micrococcales</taxon>
        <taxon>Microbacteriaceae</taxon>
        <taxon>Microbacterium</taxon>
    </lineage>
</organism>
<gene>
    <name evidence="15" type="primary">galK</name>
    <name evidence="15" type="ORF">RS86_00198</name>
</gene>
<reference evidence="15 16" key="1">
    <citation type="submission" date="2015-02" db="EMBL/GenBank/DDBJ databases">
        <title>Draft genome sequences of ten Microbacterium spp. with emphasis on heavy metal contaminated environments.</title>
        <authorList>
            <person name="Corretto E."/>
        </authorList>
    </citation>
    <scope>NUCLEOTIDE SEQUENCE [LARGE SCALE GENOMIC DNA]</scope>
    <source>
        <strain evidence="15 16">ARN176</strain>
    </source>
</reference>
<dbReference type="InterPro" id="IPR020568">
    <property type="entry name" value="Ribosomal_Su5_D2-typ_SF"/>
</dbReference>
<dbReference type="GO" id="GO:0005524">
    <property type="term" value="F:ATP binding"/>
    <property type="evidence" value="ECO:0007669"/>
    <property type="project" value="UniProtKB-UniRule"/>
</dbReference>
<evidence type="ECO:0000259" key="14">
    <source>
        <dbReference type="Pfam" id="PF10509"/>
    </source>
</evidence>
<dbReference type="AlphaFoldDB" id="A0A0F0LVP7"/>
<dbReference type="EMBL" id="JYIX01000017">
    <property type="protein sequence ID" value="KJL36759.1"/>
    <property type="molecule type" value="Genomic_DNA"/>
</dbReference>
<dbReference type="Proteomes" id="UP000033740">
    <property type="component" value="Unassembled WGS sequence"/>
</dbReference>
<dbReference type="EC" id="2.7.1.6" evidence="10"/>
<evidence type="ECO:0000313" key="15">
    <source>
        <dbReference type="EMBL" id="KJL36759.1"/>
    </source>
</evidence>
<dbReference type="InterPro" id="IPR019741">
    <property type="entry name" value="Galactokinase_CS"/>
</dbReference>
<dbReference type="Gene3D" id="3.30.70.890">
    <property type="entry name" value="GHMP kinase, C-terminal domain"/>
    <property type="match status" value="1"/>
</dbReference>
<dbReference type="GO" id="GO:0004335">
    <property type="term" value="F:galactokinase activity"/>
    <property type="evidence" value="ECO:0007669"/>
    <property type="project" value="UniProtKB-UniRule"/>
</dbReference>
<sequence length="445" mass="45199">MTLARTAAPSDAASAASGGAPSAAGDTTVAAAIAPSAVAAAGALFRELTGSEPAGVWSAPGRANLIGEHTDYNDGFVLPFAIQHRTAAAARLRTDGRIRVASTFATEPVEVALDDLEVLFPADRTRRAATGAAATGAVEEQASAVPEWAAYPLGVAWALRALVPAWAAGTFAGVDIAIASDVPVGAGLSSSAAIEGATSTALNELWGLGLDPVALAQAGRRAENEAVGAPTGIMDQMASMLGRSDAAVFLDCRSLETRSIPLGFAEAGLEVLVIDTGVKHAHSTGGYRARRESCERGAAALGVAALRDVTEADLPRAAELLDDVDFRRVRHVVTEDQRVLDTVAALAAHGPRAIGDLLVASHASMRDDFEISIPELDTAVDVALAHGALGARMTGGGFGGAAIALVERDAVPEVSAAVRAAFATAGFAAPHLFTVTPSAGPRRDV</sequence>
<dbReference type="PRINTS" id="PR00473">
    <property type="entry name" value="GALCTOKINASE"/>
</dbReference>
<accession>A0A0F0LVP7</accession>
<keyword evidence="8" id="KW-0299">Galactose metabolism</keyword>
<evidence type="ECO:0000256" key="11">
    <source>
        <dbReference type="SAM" id="MobiDB-lite"/>
    </source>
</evidence>
<dbReference type="Pfam" id="PF10509">
    <property type="entry name" value="GalKase_gal_bdg"/>
    <property type="match status" value="1"/>
</dbReference>
<proteinExistence type="inferred from homology"/>
<evidence type="ECO:0000256" key="3">
    <source>
        <dbReference type="ARBA" id="ARBA00022723"/>
    </source>
</evidence>